<keyword evidence="4" id="KW-1185">Reference proteome</keyword>
<evidence type="ECO:0000313" key="4">
    <source>
        <dbReference type="Proteomes" id="UP000831390"/>
    </source>
</evidence>
<evidence type="ECO:0000313" key="3">
    <source>
        <dbReference type="EMBL" id="UOE32861.1"/>
    </source>
</evidence>
<dbReference type="InterPro" id="IPR006517">
    <property type="entry name" value="Phage_terminase_lsu-like_C"/>
</dbReference>
<dbReference type="RefSeq" id="WP_243512157.1">
    <property type="nucleotide sequence ID" value="NZ_CP094534.1"/>
</dbReference>
<dbReference type="Pfam" id="PF17289">
    <property type="entry name" value="Terminase_6C"/>
    <property type="match status" value="1"/>
</dbReference>
<proteinExistence type="predicted"/>
<protein>
    <submittedName>
        <fullName evidence="3">Phage terminase large subunit</fullName>
    </submittedName>
</protein>
<organism evidence="3 4">
    <name type="scientific">Hymenobacter monticola</name>
    <dbReference type="NCBI Taxonomy" id="1705399"/>
    <lineage>
        <taxon>Bacteria</taxon>
        <taxon>Pseudomonadati</taxon>
        <taxon>Bacteroidota</taxon>
        <taxon>Cytophagia</taxon>
        <taxon>Cytophagales</taxon>
        <taxon>Hymenobacteraceae</taxon>
        <taxon>Hymenobacter</taxon>
    </lineage>
</organism>
<evidence type="ECO:0000256" key="1">
    <source>
        <dbReference type="ARBA" id="ARBA00022612"/>
    </source>
</evidence>
<gene>
    <name evidence="3" type="primary">terL</name>
    <name evidence="3" type="ORF">MTP16_17205</name>
</gene>
<name>A0ABY4B497_9BACT</name>
<sequence>MPRKKKEEALLPPSPLEVNRAIYKQSFYQFYKDAFKVLEPNTDYQDNWHVKYLCDVLQEETERIARKETKQRDIIINIPFRSSKSLICTVVWPAWVWCKYPTMKFIAASYSNDLSLELATKSRDLLQSDWLLEHFPDVQLKKDNNNKSGFENTKTGVRVSTSVGGTVTGKGADVILIDDPIDPRRASSEVEIKNANDWYNGTVYSRLNNFRTGVRIIIMQRLHENDLSGHLLKKNPEGYRHICIPATDEDPRNIKPVELREKYVDGLFWPDRFTRAELLNFKSSLGSKGYSQQLMQRAVESEGGMFKRDWFKNISAEDFRSRCDGKAPVFNVFIDSAETDKKDNDATGIVLAATIGADLYIKEVIAERKVFTDLIRFLKEWLPKYLSSTSKVHIEGKSSGKSLISQLKAETSWNVVEVQPGRDAKVVRAESVTPMVEGGRVFLIEGDWIEDFLEEICSFPLAAHDDTVDAFVYACKHIKSSSSFWYGSPW</sequence>
<dbReference type="InterPro" id="IPR035421">
    <property type="entry name" value="Terminase_6C"/>
</dbReference>
<accession>A0ABY4B497</accession>
<dbReference type="Proteomes" id="UP000831390">
    <property type="component" value="Chromosome"/>
</dbReference>
<dbReference type="EMBL" id="CP094534">
    <property type="protein sequence ID" value="UOE32861.1"/>
    <property type="molecule type" value="Genomic_DNA"/>
</dbReference>
<reference evidence="3 4" key="1">
    <citation type="submission" date="2022-03" db="EMBL/GenBank/DDBJ databases">
        <title>Hymenobactersp. isolated from the air.</title>
        <authorList>
            <person name="Won M."/>
            <person name="Kwon S.-W."/>
        </authorList>
    </citation>
    <scope>NUCLEOTIDE SEQUENCE [LARGE SCALE GENOMIC DNA]</scope>
    <source>
        <strain evidence="3 4">KACC 22596</strain>
    </source>
</reference>
<keyword evidence="1" id="KW-1188">Viral release from host cell</keyword>
<feature type="domain" description="Terminase large subunit gp17-like C-terminal" evidence="2">
    <location>
        <begin position="334"/>
        <end position="475"/>
    </location>
</feature>
<dbReference type="NCBIfam" id="TIGR01630">
    <property type="entry name" value="psiM2_ORF9"/>
    <property type="match status" value="1"/>
</dbReference>
<evidence type="ECO:0000259" key="2">
    <source>
        <dbReference type="Pfam" id="PF17289"/>
    </source>
</evidence>